<dbReference type="SUPFAM" id="SSF50249">
    <property type="entry name" value="Nucleic acid-binding proteins"/>
    <property type="match status" value="1"/>
</dbReference>
<keyword evidence="3" id="KW-1185">Reference proteome</keyword>
<dbReference type="EMBL" id="JACSPY010000003">
    <property type="protein sequence ID" value="MBD8020224.1"/>
    <property type="molecule type" value="Genomic_DNA"/>
</dbReference>
<feature type="compositionally biased region" description="Low complexity" evidence="1">
    <location>
        <begin position="146"/>
        <end position="210"/>
    </location>
</feature>
<feature type="compositionally biased region" description="Basic and acidic residues" evidence="1">
    <location>
        <begin position="125"/>
        <end position="145"/>
    </location>
</feature>
<evidence type="ECO:0008006" key="4">
    <source>
        <dbReference type="Google" id="ProtNLM"/>
    </source>
</evidence>
<feature type="compositionally biased region" description="Low complexity" evidence="1">
    <location>
        <begin position="224"/>
        <end position="236"/>
    </location>
</feature>
<dbReference type="InterPro" id="IPR012340">
    <property type="entry name" value="NA-bd_OB-fold"/>
</dbReference>
<evidence type="ECO:0000256" key="1">
    <source>
        <dbReference type="SAM" id="MobiDB-lite"/>
    </source>
</evidence>
<evidence type="ECO:0000313" key="3">
    <source>
        <dbReference type="Proteomes" id="UP000651517"/>
    </source>
</evidence>
<reference evidence="2 3" key="1">
    <citation type="submission" date="2020-08" db="EMBL/GenBank/DDBJ databases">
        <title>A Genomic Blueprint of the Chicken Gut Microbiome.</title>
        <authorList>
            <person name="Gilroy R."/>
            <person name="Ravi A."/>
            <person name="Getino M."/>
            <person name="Pursley I."/>
            <person name="Horton D.L."/>
            <person name="Alikhan N.-F."/>
            <person name="Baker D."/>
            <person name="Gharbi K."/>
            <person name="Hall N."/>
            <person name="Watson M."/>
            <person name="Adriaenssens E.M."/>
            <person name="Foster-Nyarko E."/>
            <person name="Jarju S."/>
            <person name="Secka A."/>
            <person name="Antonio M."/>
            <person name="Oren A."/>
            <person name="Chaudhuri R."/>
            <person name="La Ragione R.M."/>
            <person name="Hildebrand F."/>
            <person name="Pallen M.J."/>
        </authorList>
    </citation>
    <scope>NUCLEOTIDE SEQUENCE [LARGE SCALE GENOMIC DNA]</scope>
    <source>
        <strain evidence="2 3">Re57</strain>
    </source>
</reference>
<dbReference type="Proteomes" id="UP000651517">
    <property type="component" value="Unassembled WGS sequence"/>
</dbReference>
<feature type="region of interest" description="Disordered" evidence="1">
    <location>
        <begin position="125"/>
        <end position="294"/>
    </location>
</feature>
<feature type="compositionally biased region" description="Low complexity" evidence="1">
    <location>
        <begin position="247"/>
        <end position="265"/>
    </location>
</feature>
<dbReference type="RefSeq" id="WP_191725706.1">
    <property type="nucleotide sequence ID" value="NZ_JACSPY010000003.1"/>
</dbReference>
<name>A0ABR8WT25_9MICO</name>
<feature type="compositionally biased region" description="Low complexity" evidence="1">
    <location>
        <begin position="274"/>
        <end position="285"/>
    </location>
</feature>
<comment type="caution">
    <text evidence="2">The sequence shown here is derived from an EMBL/GenBank/DDBJ whole genome shotgun (WGS) entry which is preliminary data.</text>
</comment>
<organism evidence="2 3">
    <name type="scientific">Brevibacterium gallinarum</name>
    <dbReference type="NCBI Taxonomy" id="2762220"/>
    <lineage>
        <taxon>Bacteria</taxon>
        <taxon>Bacillati</taxon>
        <taxon>Actinomycetota</taxon>
        <taxon>Actinomycetes</taxon>
        <taxon>Micrococcales</taxon>
        <taxon>Brevibacteriaceae</taxon>
        <taxon>Brevibacterium</taxon>
    </lineage>
</organism>
<protein>
    <recommendedName>
        <fullName evidence="4">Single-stranded DNA-binding protein</fullName>
    </recommendedName>
</protein>
<feature type="compositionally biased region" description="Pro residues" evidence="1">
    <location>
        <begin position="211"/>
        <end position="223"/>
    </location>
</feature>
<sequence>MPVPTGPGISGFIKSRPQLSMTVNNDPRFSAWVGIPQTQIDENGVLQELEPLETRMVMFGASAQRAHEKFRRGDDIVAFGANKEYTATRDGQQVTEEYFLASHIGHDNNVTTYTVHRGGPERYAAERDGMQREAVRQDAVAREKAQQQAAGQQPVGQQAPAQQQPGQQAPAQAAPAQQAPAQQQPAQTAPAQPAQQAPQQPAQQQAAPQQPVAPQPPVAPPQNAPVQQEAPAAAPAQAPPAAPNAGPPDGQQPQAGQAPAGDPVAEVLAQRQNEVAAEPAPARAEPPGHEAMSR</sequence>
<accession>A0ABR8WT25</accession>
<gene>
    <name evidence="2" type="ORF">H9634_05445</name>
</gene>
<proteinExistence type="predicted"/>
<feature type="compositionally biased region" description="Pro residues" evidence="1">
    <location>
        <begin position="237"/>
        <end position="246"/>
    </location>
</feature>
<dbReference type="Gene3D" id="2.40.50.140">
    <property type="entry name" value="Nucleic acid-binding proteins"/>
    <property type="match status" value="1"/>
</dbReference>
<evidence type="ECO:0000313" key="2">
    <source>
        <dbReference type="EMBL" id="MBD8020224.1"/>
    </source>
</evidence>